<reference evidence="3 4" key="1">
    <citation type="submission" date="2020-04" db="EMBL/GenBank/DDBJ databases">
        <title>Thermobifida alba genome sequencing and assembly.</title>
        <authorList>
            <person name="Luzics S."/>
            <person name="Horvath B."/>
            <person name="Nagy I."/>
            <person name="Toth A."/>
            <person name="Nagy I."/>
            <person name="Kukolya J."/>
        </authorList>
    </citation>
    <scope>NUCLEOTIDE SEQUENCE [LARGE SCALE GENOMIC DNA]</scope>
    <source>
        <strain evidence="3 4">DSM 43795</strain>
    </source>
</reference>
<dbReference type="CDD" id="cd02035">
    <property type="entry name" value="ArsA"/>
    <property type="match status" value="1"/>
</dbReference>
<evidence type="ECO:0000313" key="4">
    <source>
        <dbReference type="Proteomes" id="UP000832041"/>
    </source>
</evidence>
<organism evidence="3 4">
    <name type="scientific">Thermobifida alba</name>
    <name type="common">Thermomonospora alba</name>
    <dbReference type="NCBI Taxonomy" id="53522"/>
    <lineage>
        <taxon>Bacteria</taxon>
        <taxon>Bacillati</taxon>
        <taxon>Actinomycetota</taxon>
        <taxon>Actinomycetes</taxon>
        <taxon>Streptosporangiales</taxon>
        <taxon>Nocardiopsidaceae</taxon>
        <taxon>Thermobifida</taxon>
    </lineage>
</organism>
<name>A0ABY4L1B4_THEAE</name>
<protein>
    <submittedName>
        <fullName evidence="3">ArsA family ATPase</fullName>
    </submittedName>
</protein>
<dbReference type="EMBL" id="CP051627">
    <property type="protein sequence ID" value="UPT20258.1"/>
    <property type="molecule type" value="Genomic_DNA"/>
</dbReference>
<dbReference type="NCBIfam" id="TIGR00345">
    <property type="entry name" value="GET3_arsA_TRC40"/>
    <property type="match status" value="1"/>
</dbReference>
<evidence type="ECO:0000313" key="3">
    <source>
        <dbReference type="EMBL" id="UPT20258.1"/>
    </source>
</evidence>
<proteinExistence type="inferred from homology"/>
<gene>
    <name evidence="3" type="ORF">FOF52_04155</name>
</gene>
<evidence type="ECO:0000259" key="2">
    <source>
        <dbReference type="Pfam" id="PF02374"/>
    </source>
</evidence>
<feature type="domain" description="ArsA/GET3 Anion-transporting ATPase-like" evidence="2">
    <location>
        <begin position="8"/>
        <end position="292"/>
    </location>
</feature>
<keyword evidence="4" id="KW-1185">Reference proteome</keyword>
<accession>A0ABY4L1B4</accession>
<sequence>MLLTGAAVTFVGGKGGVGKTTLAAAHALALADRGQRTLLVSVDPAHSLGDVLQARLGDRPRRVADRLWAVEPDAGATVRRRVARIADDARTVVPDEVMPAVHRHLRHAAAAPGMAESALNDRLVDYLEQVPGTWDRLVVDSAPTGHLLRMLALPTLLTPWIQGLAHQRERAVAADRPAAALFDAADRTADPMLEKLHARRRRLEAAAARLRSDAVVCLVTLPREAVVAETRRAARALEAEGFTLGVGAVNQVPARPAPATMERIRALFAAPGLVEVPLLAEEPLGPEALRTLPPLLVPEPDRGR</sequence>
<dbReference type="Gene3D" id="3.40.50.300">
    <property type="entry name" value="P-loop containing nucleotide triphosphate hydrolases"/>
    <property type="match status" value="1"/>
</dbReference>
<dbReference type="PANTHER" id="PTHR10803">
    <property type="entry name" value="ARSENICAL PUMP-DRIVING ATPASE ARSENITE-TRANSLOCATING ATPASE"/>
    <property type="match status" value="1"/>
</dbReference>
<dbReference type="Pfam" id="PF02374">
    <property type="entry name" value="ArsA_ATPase"/>
    <property type="match status" value="1"/>
</dbReference>
<dbReference type="SUPFAM" id="SSF52540">
    <property type="entry name" value="P-loop containing nucleoside triphosphate hydrolases"/>
    <property type="match status" value="1"/>
</dbReference>
<dbReference type="InterPro" id="IPR016300">
    <property type="entry name" value="ATPase_ArsA/GET3"/>
</dbReference>
<dbReference type="RefSeq" id="WP_248592510.1">
    <property type="nucleotide sequence ID" value="NZ_BAABEB010000012.1"/>
</dbReference>
<dbReference type="Proteomes" id="UP000832041">
    <property type="component" value="Chromosome"/>
</dbReference>
<comment type="similarity">
    <text evidence="1">Belongs to the arsA ATPase family.</text>
</comment>
<evidence type="ECO:0000256" key="1">
    <source>
        <dbReference type="ARBA" id="ARBA00011040"/>
    </source>
</evidence>
<dbReference type="PANTHER" id="PTHR10803:SF3">
    <property type="entry name" value="ATPASE GET3"/>
    <property type="match status" value="1"/>
</dbReference>
<dbReference type="InterPro" id="IPR027417">
    <property type="entry name" value="P-loop_NTPase"/>
</dbReference>
<dbReference type="InterPro" id="IPR025723">
    <property type="entry name" value="ArsA/GET3_ATPase-like"/>
</dbReference>